<dbReference type="SMART" id="SM00331">
    <property type="entry name" value="PP2C_SIG"/>
    <property type="match status" value="1"/>
</dbReference>
<dbReference type="Pfam" id="PF07228">
    <property type="entry name" value="SpoIIE"/>
    <property type="match status" value="1"/>
</dbReference>
<keyword evidence="18" id="KW-1185">Reference proteome</keyword>
<dbReference type="GO" id="GO:0005524">
    <property type="term" value="F:ATP binding"/>
    <property type="evidence" value="ECO:0007669"/>
    <property type="project" value="UniProtKB-KW"/>
</dbReference>
<evidence type="ECO:0000256" key="1">
    <source>
        <dbReference type="ARBA" id="ARBA00013081"/>
    </source>
</evidence>
<protein>
    <recommendedName>
        <fullName evidence="1">protein-serine/threonine phosphatase</fullName>
        <ecNumber evidence="1">3.1.3.16</ecNumber>
    </recommendedName>
    <alternativeName>
        <fullName evidence="15">Protein-serine/threonine phosphatase</fullName>
    </alternativeName>
    <alternativeName>
        <fullName evidence="14">Serine/threonine-protein kinase</fullName>
    </alternativeName>
</protein>
<reference evidence="18" key="1">
    <citation type="submission" date="2016-07" db="EMBL/GenBank/DDBJ databases">
        <title>Frankia sp. NRRL B-16219 Genome sequencing.</title>
        <authorList>
            <person name="Ghodhbane-Gtari F."/>
            <person name="Swanson E."/>
            <person name="Gueddou A."/>
            <person name="Louati M."/>
            <person name="Nouioui I."/>
            <person name="Hezbri K."/>
            <person name="Abebe-Akele F."/>
            <person name="Simpson S."/>
            <person name="Morris K."/>
            <person name="Thomas K."/>
            <person name="Gtari M."/>
            <person name="Tisa L.S."/>
        </authorList>
    </citation>
    <scope>NUCLEOTIDE SEQUENCE [LARGE SCALE GENOMIC DNA]</scope>
    <source>
        <strain evidence="18">NRRL B-16219</strain>
    </source>
</reference>
<evidence type="ECO:0000256" key="13">
    <source>
        <dbReference type="ARBA" id="ARBA00056274"/>
    </source>
</evidence>
<name>A0A1S1RL11_9ACTN</name>
<dbReference type="EMBL" id="MAXA01000003">
    <property type="protein sequence ID" value="OHV46105.1"/>
    <property type="molecule type" value="Genomic_DNA"/>
</dbReference>
<gene>
    <name evidence="17" type="ORF">BBK14_09455</name>
</gene>
<keyword evidence="9" id="KW-0460">Magnesium</keyword>
<evidence type="ECO:0000256" key="4">
    <source>
        <dbReference type="ARBA" id="ARBA00022723"/>
    </source>
</evidence>
<evidence type="ECO:0000313" key="18">
    <source>
        <dbReference type="Proteomes" id="UP000179769"/>
    </source>
</evidence>
<sequence>MLCREDSPRARDEQDAIEEVARRAAVAVGNAQLYEQERRTALTLQRSLLPQRLPTIGGLSFAWRYLPGSTGALVGGDWYDVLPLDDGRVALVVGDVMGHGIQAAATMGQLRASARAHITTDPSPSAVLARLDEAANRLEQGQIATAALAVLDPANARLTLASAGHLPPLLVPPRGEAYYLPVDPGPPLSTGLPEYPQTQTQTTLESGSILLFFTDGLVEDRKRPVDEGMKLLRVAATAAASPDQLCDQSLAALGRLAGHDDDTALLAVMVNTLGPA</sequence>
<dbReference type="AlphaFoldDB" id="A0A1S1RL11"/>
<dbReference type="InterPro" id="IPR052016">
    <property type="entry name" value="Bact_Sigma-Reg"/>
</dbReference>
<comment type="caution">
    <text evidence="17">The sequence shown here is derived from an EMBL/GenBank/DDBJ whole genome shotgun (WGS) entry which is preliminary data.</text>
</comment>
<dbReference type="SUPFAM" id="SSF81606">
    <property type="entry name" value="PP2C-like"/>
    <property type="match status" value="1"/>
</dbReference>
<keyword evidence="11" id="KW-0464">Manganese</keyword>
<organism evidence="17 18">
    <name type="scientific">Parafrankia soli</name>
    <dbReference type="NCBI Taxonomy" id="2599596"/>
    <lineage>
        <taxon>Bacteria</taxon>
        <taxon>Bacillati</taxon>
        <taxon>Actinomycetota</taxon>
        <taxon>Actinomycetes</taxon>
        <taxon>Frankiales</taxon>
        <taxon>Frankiaceae</taxon>
        <taxon>Parafrankia</taxon>
    </lineage>
</organism>
<dbReference type="EC" id="3.1.3.16" evidence="1"/>
<proteinExistence type="predicted"/>
<keyword evidence="5" id="KW-0547">Nucleotide-binding</keyword>
<feature type="domain" description="PPM-type phosphatase" evidence="16">
    <location>
        <begin position="55"/>
        <end position="270"/>
    </location>
</feature>
<dbReference type="InterPro" id="IPR036457">
    <property type="entry name" value="PPM-type-like_dom_sf"/>
</dbReference>
<evidence type="ECO:0000256" key="3">
    <source>
        <dbReference type="ARBA" id="ARBA00022679"/>
    </source>
</evidence>
<comment type="catalytic activity">
    <reaction evidence="12">
        <text>O-phospho-L-seryl-[protein] + H2O = L-seryl-[protein] + phosphate</text>
        <dbReference type="Rhea" id="RHEA:20629"/>
        <dbReference type="Rhea" id="RHEA-COMP:9863"/>
        <dbReference type="Rhea" id="RHEA-COMP:11604"/>
        <dbReference type="ChEBI" id="CHEBI:15377"/>
        <dbReference type="ChEBI" id="CHEBI:29999"/>
        <dbReference type="ChEBI" id="CHEBI:43474"/>
        <dbReference type="ChEBI" id="CHEBI:83421"/>
        <dbReference type="EC" id="3.1.3.16"/>
    </reaction>
</comment>
<evidence type="ECO:0000256" key="6">
    <source>
        <dbReference type="ARBA" id="ARBA00022777"/>
    </source>
</evidence>
<evidence type="ECO:0000256" key="15">
    <source>
        <dbReference type="ARBA" id="ARBA00081350"/>
    </source>
</evidence>
<dbReference type="GO" id="GO:0046872">
    <property type="term" value="F:metal ion binding"/>
    <property type="evidence" value="ECO:0007669"/>
    <property type="project" value="UniProtKB-KW"/>
</dbReference>
<evidence type="ECO:0000256" key="10">
    <source>
        <dbReference type="ARBA" id="ARBA00022912"/>
    </source>
</evidence>
<keyword evidence="6" id="KW-0418">Kinase</keyword>
<comment type="function">
    <text evidence="13">Primarily acts as an independent SigF regulator that is sensitive to the osmosensory signal, mediating the cross talk of PknD with the SigF regulon. Possesses both phosphatase and kinase activities. The kinase domain functions as a classic anti-sigma factor-like kinase to phosphorylate the anti-anti-sigma factor domain at the canonical regulatory site, and the phosphatase domain antagonizes this activity.</text>
</comment>
<evidence type="ECO:0000256" key="9">
    <source>
        <dbReference type="ARBA" id="ARBA00022842"/>
    </source>
</evidence>
<evidence type="ECO:0000313" key="17">
    <source>
        <dbReference type="EMBL" id="OHV46105.1"/>
    </source>
</evidence>
<evidence type="ECO:0000256" key="7">
    <source>
        <dbReference type="ARBA" id="ARBA00022801"/>
    </source>
</evidence>
<dbReference type="Proteomes" id="UP000179769">
    <property type="component" value="Unassembled WGS sequence"/>
</dbReference>
<dbReference type="GO" id="GO:0016301">
    <property type="term" value="F:kinase activity"/>
    <property type="evidence" value="ECO:0007669"/>
    <property type="project" value="UniProtKB-KW"/>
</dbReference>
<keyword evidence="2" id="KW-0597">Phosphoprotein</keyword>
<keyword evidence="3" id="KW-0808">Transferase</keyword>
<dbReference type="FunFam" id="3.60.40.10:FF:000005">
    <property type="entry name" value="Serine/threonine protein phosphatase"/>
    <property type="match status" value="1"/>
</dbReference>
<dbReference type="InterPro" id="IPR001932">
    <property type="entry name" value="PPM-type_phosphatase-like_dom"/>
</dbReference>
<evidence type="ECO:0000256" key="11">
    <source>
        <dbReference type="ARBA" id="ARBA00023211"/>
    </source>
</evidence>
<accession>A0A1S1RL11</accession>
<dbReference type="GO" id="GO:0004722">
    <property type="term" value="F:protein serine/threonine phosphatase activity"/>
    <property type="evidence" value="ECO:0007669"/>
    <property type="project" value="UniProtKB-EC"/>
</dbReference>
<evidence type="ECO:0000259" key="16">
    <source>
        <dbReference type="SMART" id="SM00331"/>
    </source>
</evidence>
<dbReference type="PANTHER" id="PTHR43156">
    <property type="entry name" value="STAGE II SPORULATION PROTEIN E-RELATED"/>
    <property type="match status" value="1"/>
</dbReference>
<evidence type="ECO:0000256" key="2">
    <source>
        <dbReference type="ARBA" id="ARBA00022553"/>
    </source>
</evidence>
<keyword evidence="10" id="KW-0904">Protein phosphatase</keyword>
<dbReference type="PANTHER" id="PTHR43156:SF2">
    <property type="entry name" value="STAGE II SPORULATION PROTEIN E"/>
    <property type="match status" value="1"/>
</dbReference>
<evidence type="ECO:0000256" key="14">
    <source>
        <dbReference type="ARBA" id="ARBA00075117"/>
    </source>
</evidence>
<keyword evidence="8" id="KW-0067">ATP-binding</keyword>
<dbReference type="Gene3D" id="3.60.40.10">
    <property type="entry name" value="PPM-type phosphatase domain"/>
    <property type="match status" value="1"/>
</dbReference>
<evidence type="ECO:0000256" key="5">
    <source>
        <dbReference type="ARBA" id="ARBA00022741"/>
    </source>
</evidence>
<dbReference type="RefSeq" id="WP_071059581.1">
    <property type="nucleotide sequence ID" value="NZ_MAXA01000003.1"/>
</dbReference>
<keyword evidence="7" id="KW-0378">Hydrolase</keyword>
<evidence type="ECO:0000256" key="12">
    <source>
        <dbReference type="ARBA" id="ARBA00047761"/>
    </source>
</evidence>
<evidence type="ECO:0000256" key="8">
    <source>
        <dbReference type="ARBA" id="ARBA00022840"/>
    </source>
</evidence>
<keyword evidence="4" id="KW-0479">Metal-binding</keyword>